<dbReference type="EMBL" id="BSUN01000001">
    <property type="protein sequence ID" value="GMA37267.1"/>
    <property type="molecule type" value="Genomic_DNA"/>
</dbReference>
<reference evidence="4" key="1">
    <citation type="journal article" date="2019" name="Int. J. Syst. Evol. Microbiol.">
        <title>The Global Catalogue of Microorganisms (GCM) 10K type strain sequencing project: providing services to taxonomists for standard genome sequencing and annotation.</title>
        <authorList>
            <consortium name="The Broad Institute Genomics Platform"/>
            <consortium name="The Broad Institute Genome Sequencing Center for Infectious Disease"/>
            <person name="Wu L."/>
            <person name="Ma J."/>
        </authorList>
    </citation>
    <scope>NUCLEOTIDE SEQUENCE [LARGE SCALE GENOMIC DNA]</scope>
    <source>
        <strain evidence="4">NBRC 112299</strain>
    </source>
</reference>
<sequence>MPVVAREAAGKSVVVLRNAAGVLPLAAPSCVAVVGPMADAVLTDWYSGTPPYAVGIGAALRERYPEATVEVATGADTVTLRAHSSWAYLATDEEGSAVLADGADGGADAALWDVTDWGDGLLSLRSRASGNLLTGGAWPMRADATRVGGWVVQESLPTSRARRRRLVAASPWLGPLGSGHARQRPSRGRCRHACRRGALHRARGDVRRCRGGAGRRGR</sequence>
<keyword evidence="1" id="KW-0378">Hydrolase</keyword>
<proteinExistence type="predicted"/>
<dbReference type="InterPro" id="IPR002772">
    <property type="entry name" value="Glyco_hydro_3_C"/>
</dbReference>
<dbReference type="Pfam" id="PF01915">
    <property type="entry name" value="Glyco_hydro_3_C"/>
    <property type="match status" value="1"/>
</dbReference>
<evidence type="ECO:0000313" key="4">
    <source>
        <dbReference type="Proteomes" id="UP001157125"/>
    </source>
</evidence>
<comment type="caution">
    <text evidence="3">The sequence shown here is derived from an EMBL/GenBank/DDBJ whole genome shotgun (WGS) entry which is preliminary data.</text>
</comment>
<accession>A0ABQ6IKQ4</accession>
<gene>
    <name evidence="3" type="ORF">GCM10025876_34710</name>
</gene>
<feature type="domain" description="Glycoside hydrolase family 3 C-terminal" evidence="2">
    <location>
        <begin position="13"/>
        <end position="92"/>
    </location>
</feature>
<evidence type="ECO:0000313" key="3">
    <source>
        <dbReference type="EMBL" id="GMA37267.1"/>
    </source>
</evidence>
<dbReference type="Proteomes" id="UP001157125">
    <property type="component" value="Unassembled WGS sequence"/>
</dbReference>
<dbReference type="SUPFAM" id="SSF52279">
    <property type="entry name" value="Beta-D-glucan exohydrolase, C-terminal domain"/>
    <property type="match status" value="1"/>
</dbReference>
<keyword evidence="4" id="KW-1185">Reference proteome</keyword>
<evidence type="ECO:0000256" key="1">
    <source>
        <dbReference type="ARBA" id="ARBA00022801"/>
    </source>
</evidence>
<protein>
    <recommendedName>
        <fullName evidence="2">Glycoside hydrolase family 3 C-terminal domain-containing protein</fullName>
    </recommendedName>
</protein>
<dbReference type="Gene3D" id="3.40.50.1700">
    <property type="entry name" value="Glycoside hydrolase family 3 C-terminal domain"/>
    <property type="match status" value="1"/>
</dbReference>
<evidence type="ECO:0000259" key="2">
    <source>
        <dbReference type="Pfam" id="PF01915"/>
    </source>
</evidence>
<organism evidence="3 4">
    <name type="scientific">Demequina litorisediminis</name>
    <dbReference type="NCBI Taxonomy" id="1849022"/>
    <lineage>
        <taxon>Bacteria</taxon>
        <taxon>Bacillati</taxon>
        <taxon>Actinomycetota</taxon>
        <taxon>Actinomycetes</taxon>
        <taxon>Micrococcales</taxon>
        <taxon>Demequinaceae</taxon>
        <taxon>Demequina</taxon>
    </lineage>
</organism>
<dbReference type="Gene3D" id="2.60.120.380">
    <property type="match status" value="1"/>
</dbReference>
<name>A0ABQ6IKQ4_9MICO</name>
<dbReference type="InterPro" id="IPR036881">
    <property type="entry name" value="Glyco_hydro_3_C_sf"/>
</dbReference>